<reference evidence="9 10" key="1">
    <citation type="submission" date="2020-07" db="EMBL/GenBank/DDBJ databases">
        <title>Sequencing the genomes of 1000 actinobacteria strains.</title>
        <authorList>
            <person name="Klenk H.-P."/>
        </authorList>
    </citation>
    <scope>NUCLEOTIDE SEQUENCE [LARGE SCALE GENOMIC DNA]</scope>
    <source>
        <strain evidence="9 10">CXB654</strain>
    </source>
</reference>
<evidence type="ECO:0000256" key="5">
    <source>
        <dbReference type="ARBA" id="ARBA00022989"/>
    </source>
</evidence>
<comment type="caution">
    <text evidence="9">The sequence shown here is derived from an EMBL/GenBank/DDBJ whole genome shotgun (WGS) entry which is preliminary data.</text>
</comment>
<evidence type="ECO:0000313" key="9">
    <source>
        <dbReference type="EMBL" id="NYE45541.1"/>
    </source>
</evidence>
<keyword evidence="10" id="KW-1185">Reference proteome</keyword>
<sequence length="500" mass="54179">MRVGAGDVEVGVMAVFSAVEVGTGRAPVAGVLPDWTRSYVGGLLGIDLSCAVVAGLLAVQLRFAEMITTETAFPYVLLSLALPLLWTVAVALAGGYERRFIGVGTEEFRRVLTAGVMATAAVAIAAYATKTDVARGYVLVALPAVTLMSLTIRYAWRKRLHRRRRAGVCMRRVVVVGHSGGARDLIRQFRREPYHGMDVVGVCVPDGQCAPDLSDIDGCPVYGAFSAVPAAVEAGGADTVAVLTCPEMDGAELRRLAWRLEKSGTDLTVAPALMEVAGPRTTIRPVAGLPLLHVEHPELAGVRRLVKGLYDRVAAGLALVLLSPLFAVIVLLIRAGGSGPALFRQTRVGKDGAEFTLYKFRTMVVGAEALKAVLHPRNEHDGVLFKMRRDPRITPVGAWLRRYSLDELPQLINVLLGDMSLVGPRPPLPEEVAEYGYDVRRRLVVKPGMTGLWQVSGRADLSWEESVRLDLRYVENWSLTLDVQILWKTWSAVIRGAGAY</sequence>
<evidence type="ECO:0000256" key="4">
    <source>
        <dbReference type="ARBA" id="ARBA00022692"/>
    </source>
</evidence>
<feature type="transmembrane region" description="Helical" evidence="7">
    <location>
        <begin position="313"/>
        <end position="333"/>
    </location>
</feature>
<dbReference type="InterPro" id="IPR017475">
    <property type="entry name" value="EPS_sugar_tfrase"/>
</dbReference>
<dbReference type="PANTHER" id="PTHR30576">
    <property type="entry name" value="COLANIC BIOSYNTHESIS UDP-GLUCOSE LIPID CARRIER TRANSFERASE"/>
    <property type="match status" value="1"/>
</dbReference>
<keyword evidence="6 7" id="KW-0472">Membrane</keyword>
<dbReference type="Pfam" id="PF13727">
    <property type="entry name" value="CoA_binding_3"/>
    <property type="match status" value="1"/>
</dbReference>
<feature type="transmembrane region" description="Helical" evidence="7">
    <location>
        <begin position="108"/>
        <end position="128"/>
    </location>
</feature>
<proteinExistence type="inferred from homology"/>
<evidence type="ECO:0000313" key="10">
    <source>
        <dbReference type="Proteomes" id="UP000589036"/>
    </source>
</evidence>
<dbReference type="GO" id="GO:0016780">
    <property type="term" value="F:phosphotransferase activity, for other substituted phosphate groups"/>
    <property type="evidence" value="ECO:0007669"/>
    <property type="project" value="TreeGrafter"/>
</dbReference>
<protein>
    <submittedName>
        <fullName evidence="9">Exopolysaccharide biosynthesis polyprenyl glycosylphosphotransferase</fullName>
    </submittedName>
</protein>
<feature type="transmembrane region" description="Helical" evidence="7">
    <location>
        <begin position="134"/>
        <end position="156"/>
    </location>
</feature>
<dbReference type="InterPro" id="IPR003362">
    <property type="entry name" value="Bact_transf"/>
</dbReference>
<dbReference type="Gene3D" id="3.40.50.720">
    <property type="entry name" value="NAD(P)-binding Rossmann-like Domain"/>
    <property type="match status" value="1"/>
</dbReference>
<keyword evidence="5 7" id="KW-1133">Transmembrane helix</keyword>
<feature type="transmembrane region" description="Helical" evidence="7">
    <location>
        <begin position="73"/>
        <end position="96"/>
    </location>
</feature>
<dbReference type="NCBIfam" id="TIGR03025">
    <property type="entry name" value="EPS_sugtrans"/>
    <property type="match status" value="1"/>
</dbReference>
<evidence type="ECO:0000256" key="6">
    <source>
        <dbReference type="ARBA" id="ARBA00023136"/>
    </source>
</evidence>
<evidence type="ECO:0000256" key="3">
    <source>
        <dbReference type="ARBA" id="ARBA00022679"/>
    </source>
</evidence>
<gene>
    <name evidence="9" type="ORF">HDA32_000661</name>
</gene>
<dbReference type="GO" id="GO:0016020">
    <property type="term" value="C:membrane"/>
    <property type="evidence" value="ECO:0007669"/>
    <property type="project" value="UniProtKB-SubCell"/>
</dbReference>
<dbReference type="Proteomes" id="UP000589036">
    <property type="component" value="Unassembled WGS sequence"/>
</dbReference>
<keyword evidence="4 7" id="KW-0812">Transmembrane</keyword>
<evidence type="ECO:0000256" key="7">
    <source>
        <dbReference type="SAM" id="Phobius"/>
    </source>
</evidence>
<dbReference type="EMBL" id="JACCCC010000001">
    <property type="protein sequence ID" value="NYE45541.1"/>
    <property type="molecule type" value="Genomic_DNA"/>
</dbReference>
<dbReference type="AlphaFoldDB" id="A0A852TPW4"/>
<keyword evidence="3 9" id="KW-0808">Transferase</keyword>
<evidence type="ECO:0000256" key="2">
    <source>
        <dbReference type="ARBA" id="ARBA00006464"/>
    </source>
</evidence>
<accession>A0A852TPW4</accession>
<comment type="similarity">
    <text evidence="2">Belongs to the bacterial sugar transferase family.</text>
</comment>
<name>A0A852TPW4_9ACTN</name>
<organism evidence="9 10">
    <name type="scientific">Spinactinospora alkalitolerans</name>
    <dbReference type="NCBI Taxonomy" id="687207"/>
    <lineage>
        <taxon>Bacteria</taxon>
        <taxon>Bacillati</taxon>
        <taxon>Actinomycetota</taxon>
        <taxon>Actinomycetes</taxon>
        <taxon>Streptosporangiales</taxon>
        <taxon>Nocardiopsidaceae</taxon>
        <taxon>Spinactinospora</taxon>
    </lineage>
</organism>
<comment type="subcellular location">
    <subcellularLocation>
        <location evidence="1">Membrane</location>
        <topology evidence="1">Multi-pass membrane protein</topology>
    </subcellularLocation>
</comment>
<dbReference type="Pfam" id="PF02397">
    <property type="entry name" value="Bac_transf"/>
    <property type="match status" value="1"/>
</dbReference>
<feature type="domain" description="Bacterial sugar transferase" evidence="8">
    <location>
        <begin position="307"/>
        <end position="494"/>
    </location>
</feature>
<feature type="transmembrane region" description="Helical" evidence="7">
    <location>
        <begin position="39"/>
        <end position="61"/>
    </location>
</feature>
<dbReference type="PANTHER" id="PTHR30576:SF10">
    <property type="entry name" value="SLL5057 PROTEIN"/>
    <property type="match status" value="1"/>
</dbReference>
<evidence type="ECO:0000256" key="1">
    <source>
        <dbReference type="ARBA" id="ARBA00004141"/>
    </source>
</evidence>
<evidence type="ECO:0000259" key="8">
    <source>
        <dbReference type="Pfam" id="PF02397"/>
    </source>
</evidence>